<comment type="catalytic activity">
    <reaction evidence="1">
        <text>Hydrolysis of proteins with broad specificity similar to that of pepsin A, preferring hydrophobic residues at P1 and P1'. Clots milk and activates trypsinogen. Does not cleave 4-Gln-|-His-5, but does cleave 10-His-|-Leu-11 and 12-Val-|-Glu-13 in B chain of insulin.</text>
        <dbReference type="EC" id="3.4.23.21"/>
    </reaction>
</comment>
<proteinExistence type="inferred from homology"/>
<evidence type="ECO:0000256" key="6">
    <source>
        <dbReference type="PIRSR" id="PIRSR601461-2"/>
    </source>
</evidence>
<evidence type="ECO:0000256" key="4">
    <source>
        <dbReference type="ARBA" id="ARBA00022750"/>
    </source>
</evidence>
<dbReference type="AlphaFoldDB" id="A0A1X0RJG1"/>
<dbReference type="EC" id="3.4.23.21" evidence="3"/>
<keyword evidence="8" id="KW-0732">Signal</keyword>
<comment type="similarity">
    <text evidence="2 7">Belongs to the peptidase A1 family.</text>
</comment>
<dbReference type="PRINTS" id="PR00792">
    <property type="entry name" value="PEPSIN"/>
</dbReference>
<feature type="active site" evidence="5">
    <location>
        <position position="284"/>
    </location>
</feature>
<sequence>MRIRNSTLLVYLLSTTLVTCLPAPSAKPIHLPLQLVKSKSIYKRSERLELPILDDLDISEIGITVQIGTPAQEFTLLFDTGSADTWVPSTRCTELTGCPDVLHHYDPANSTTYQPLTDRLDITYSIGSAAGNYFTDVVSLGVGYTIAAQTMAMVDSAVGAISTQKNTSNIILDGILGAGLPGGTVRYLQGGRSYDPVPVSLYKAGLIPKPMFSIAIGEQAAGKVVFGDIITEQTNGAFVYTNLVTFAGILNTPRWMVNTWGFEFQNKTSSRNFKFNQRTPVSIDTGSNLMYLPAPLAKDLANTITSGHFQTISGLFHIDCQYQESTDVLKTYFPGTNGRNVYISIPISKLVGKRESDGKCFFLFSPANDKFILGNMFLRHFVVVYDFGNSPQIGFAPLLEGDQQSILPDSS</sequence>
<evidence type="ECO:0000256" key="2">
    <source>
        <dbReference type="ARBA" id="ARBA00007447"/>
    </source>
</evidence>
<dbReference type="InterPro" id="IPR021109">
    <property type="entry name" value="Peptidase_aspartic_dom_sf"/>
</dbReference>
<feature type="active site" evidence="5">
    <location>
        <position position="79"/>
    </location>
</feature>
<dbReference type="CDD" id="cd05471">
    <property type="entry name" value="pepsin_like"/>
    <property type="match status" value="1"/>
</dbReference>
<dbReference type="PANTHER" id="PTHR47966:SF51">
    <property type="entry name" value="BETA-SITE APP-CLEAVING ENZYME, ISOFORM A-RELATED"/>
    <property type="match status" value="1"/>
</dbReference>
<dbReference type="SUPFAM" id="SSF50630">
    <property type="entry name" value="Acid proteases"/>
    <property type="match status" value="1"/>
</dbReference>
<dbReference type="OrthoDB" id="771136at2759"/>
<protein>
    <recommendedName>
        <fullName evidence="3">rhizopuspepsin</fullName>
        <ecNumber evidence="3">3.4.23.21</ecNumber>
    </recommendedName>
</protein>
<reference evidence="10" key="1">
    <citation type="journal article" date="2016" name="Proc. Natl. Acad. Sci. U.S.A.">
        <title>Lipid metabolic changes in an early divergent fungus govern the establishment of a mutualistic symbiosis with endobacteria.</title>
        <authorList>
            <person name="Lastovetsky O.A."/>
            <person name="Gaspar M.L."/>
            <person name="Mondo S.J."/>
            <person name="LaButti K.M."/>
            <person name="Sandor L."/>
            <person name="Grigoriev I.V."/>
            <person name="Henry S.A."/>
            <person name="Pawlowska T.E."/>
        </authorList>
    </citation>
    <scope>NUCLEOTIDE SEQUENCE [LARGE SCALE GENOMIC DNA]</scope>
    <source>
        <strain evidence="10">ATCC 52814</strain>
    </source>
</reference>
<dbReference type="InterPro" id="IPR001461">
    <property type="entry name" value="Aspartic_peptidase_A1"/>
</dbReference>
<dbReference type="InterPro" id="IPR033121">
    <property type="entry name" value="PEPTIDASE_A1"/>
</dbReference>
<evidence type="ECO:0000256" key="1">
    <source>
        <dbReference type="ARBA" id="ARBA00001130"/>
    </source>
</evidence>
<dbReference type="PANTHER" id="PTHR47966">
    <property type="entry name" value="BETA-SITE APP-CLEAVING ENZYME, ISOFORM A-RELATED"/>
    <property type="match status" value="1"/>
</dbReference>
<gene>
    <name evidence="10" type="ORF">BCV72DRAFT_283571</name>
</gene>
<evidence type="ECO:0000313" key="10">
    <source>
        <dbReference type="EMBL" id="ORE12146.1"/>
    </source>
</evidence>
<keyword evidence="7 10" id="KW-0645">Protease</keyword>
<keyword evidence="7" id="KW-0378">Hydrolase</keyword>
<feature type="chain" id="PRO_5012236313" description="rhizopuspepsin" evidence="8">
    <location>
        <begin position="21"/>
        <end position="411"/>
    </location>
</feature>
<dbReference type="Pfam" id="PF00026">
    <property type="entry name" value="Asp"/>
    <property type="match status" value="1"/>
</dbReference>
<feature type="disulfide bond" evidence="6">
    <location>
        <begin position="320"/>
        <end position="360"/>
    </location>
</feature>
<dbReference type="GO" id="GO:0006508">
    <property type="term" value="P:proteolysis"/>
    <property type="evidence" value="ECO:0007669"/>
    <property type="project" value="UniProtKB-KW"/>
</dbReference>
<dbReference type="InterPro" id="IPR034164">
    <property type="entry name" value="Pepsin-like_dom"/>
</dbReference>
<evidence type="ECO:0000256" key="8">
    <source>
        <dbReference type="SAM" id="SignalP"/>
    </source>
</evidence>
<dbReference type="VEuPathDB" id="FungiDB:BCV72DRAFT_283571"/>
<dbReference type="PROSITE" id="PS51767">
    <property type="entry name" value="PEPTIDASE_A1"/>
    <property type="match status" value="1"/>
</dbReference>
<dbReference type="InterPro" id="IPR001969">
    <property type="entry name" value="Aspartic_peptidase_AS"/>
</dbReference>
<keyword evidence="6" id="KW-1015">Disulfide bond</keyword>
<evidence type="ECO:0000256" key="5">
    <source>
        <dbReference type="PIRSR" id="PIRSR601461-1"/>
    </source>
</evidence>
<accession>A0A1X0RJG1</accession>
<dbReference type="Proteomes" id="UP000242414">
    <property type="component" value="Unassembled WGS sequence"/>
</dbReference>
<name>A0A1X0RJG1_RHIZD</name>
<dbReference type="Gene3D" id="2.40.70.10">
    <property type="entry name" value="Acid Proteases"/>
    <property type="match status" value="2"/>
</dbReference>
<keyword evidence="4 7" id="KW-0064">Aspartyl protease</keyword>
<dbReference type="PROSITE" id="PS00141">
    <property type="entry name" value="ASP_PROTEASE"/>
    <property type="match status" value="1"/>
</dbReference>
<evidence type="ECO:0000256" key="7">
    <source>
        <dbReference type="RuleBase" id="RU000454"/>
    </source>
</evidence>
<evidence type="ECO:0000259" key="9">
    <source>
        <dbReference type="PROSITE" id="PS51767"/>
    </source>
</evidence>
<dbReference type="EMBL" id="KV921853">
    <property type="protein sequence ID" value="ORE12146.1"/>
    <property type="molecule type" value="Genomic_DNA"/>
</dbReference>
<organism evidence="10">
    <name type="scientific">Rhizopus microsporus var. microsporus</name>
    <dbReference type="NCBI Taxonomy" id="86635"/>
    <lineage>
        <taxon>Eukaryota</taxon>
        <taxon>Fungi</taxon>
        <taxon>Fungi incertae sedis</taxon>
        <taxon>Mucoromycota</taxon>
        <taxon>Mucoromycotina</taxon>
        <taxon>Mucoromycetes</taxon>
        <taxon>Mucorales</taxon>
        <taxon>Mucorineae</taxon>
        <taxon>Rhizopodaceae</taxon>
        <taxon>Rhizopus</taxon>
    </lineage>
</organism>
<dbReference type="GO" id="GO:0004190">
    <property type="term" value="F:aspartic-type endopeptidase activity"/>
    <property type="evidence" value="ECO:0007669"/>
    <property type="project" value="UniProtKB-KW"/>
</dbReference>
<feature type="signal peptide" evidence="8">
    <location>
        <begin position="1"/>
        <end position="20"/>
    </location>
</feature>
<evidence type="ECO:0000256" key="3">
    <source>
        <dbReference type="ARBA" id="ARBA00013205"/>
    </source>
</evidence>
<feature type="domain" description="Peptidase A1" evidence="9">
    <location>
        <begin position="61"/>
        <end position="396"/>
    </location>
</feature>